<dbReference type="EMBL" id="MBFT01000485">
    <property type="protein sequence ID" value="PVU90372.1"/>
    <property type="molecule type" value="Genomic_DNA"/>
</dbReference>
<dbReference type="OrthoDB" id="17262at2759"/>
<organism evidence="1 2">
    <name type="scientific">Furculomyces boomerangus</name>
    <dbReference type="NCBI Taxonomy" id="61424"/>
    <lineage>
        <taxon>Eukaryota</taxon>
        <taxon>Fungi</taxon>
        <taxon>Fungi incertae sedis</taxon>
        <taxon>Zoopagomycota</taxon>
        <taxon>Kickxellomycotina</taxon>
        <taxon>Harpellomycetes</taxon>
        <taxon>Harpellales</taxon>
        <taxon>Harpellaceae</taxon>
        <taxon>Furculomyces</taxon>
    </lineage>
</organism>
<keyword evidence="2" id="KW-1185">Reference proteome</keyword>
<name>A0A2T9YDG0_9FUNG</name>
<comment type="caution">
    <text evidence="1">The sequence shown here is derived from an EMBL/GenBank/DDBJ whole genome shotgun (WGS) entry which is preliminary data.</text>
</comment>
<dbReference type="AlphaFoldDB" id="A0A2T9YDG0"/>
<accession>A0A2T9YDG0</accession>
<protein>
    <recommendedName>
        <fullName evidence="3">XPG N-terminal domain-containing protein</fullName>
    </recommendedName>
</protein>
<reference evidence="1 2" key="1">
    <citation type="journal article" date="2018" name="MBio">
        <title>Comparative Genomics Reveals the Core Gene Toolbox for the Fungus-Insect Symbiosis.</title>
        <authorList>
            <person name="Wang Y."/>
            <person name="Stata M."/>
            <person name="Wang W."/>
            <person name="Stajich J.E."/>
            <person name="White M.M."/>
            <person name="Moncalvo J.M."/>
        </authorList>
    </citation>
    <scope>NUCLEOTIDE SEQUENCE [LARGE SCALE GENOMIC DNA]</scope>
    <source>
        <strain evidence="1 2">AUS-77-4</strain>
    </source>
</reference>
<sequence>MTSQSLESFLLSKQLRRTDNTSELSKTRIGIDGTYWISRIFKKLQSISPEKLAQKTDIQLFREYMLKDVELFRQVLSSSNAF</sequence>
<evidence type="ECO:0008006" key="3">
    <source>
        <dbReference type="Google" id="ProtNLM"/>
    </source>
</evidence>
<dbReference type="Proteomes" id="UP000245699">
    <property type="component" value="Unassembled WGS sequence"/>
</dbReference>
<evidence type="ECO:0000313" key="2">
    <source>
        <dbReference type="Proteomes" id="UP000245699"/>
    </source>
</evidence>
<gene>
    <name evidence="1" type="ORF">BB559_004660</name>
</gene>
<proteinExistence type="predicted"/>
<evidence type="ECO:0000313" key="1">
    <source>
        <dbReference type="EMBL" id="PVU90372.1"/>
    </source>
</evidence>